<feature type="binding site" evidence="10">
    <location>
        <position position="203"/>
    </location>
    <ligand>
        <name>substrate</name>
    </ligand>
</feature>
<dbReference type="GO" id="GO:0006094">
    <property type="term" value="P:gluconeogenesis"/>
    <property type="evidence" value="ECO:0007669"/>
    <property type="project" value="UniProtKB-UniRule"/>
</dbReference>
<keyword evidence="4 10" id="KW-0312">Gluconeogenesis</keyword>
<dbReference type="PANTHER" id="PTHR30031:SF0">
    <property type="entry name" value="PHOSPHOENOLPYRUVATE CARBOXYKINASE (ATP)"/>
    <property type="match status" value="1"/>
</dbReference>
<dbReference type="Gene3D" id="3.40.449.10">
    <property type="entry name" value="Phosphoenolpyruvate Carboxykinase, domain 1"/>
    <property type="match status" value="1"/>
</dbReference>
<comment type="similarity">
    <text evidence="2 10">Belongs to the phosphoenolpyruvate carboxykinase (ATP) family.</text>
</comment>
<evidence type="ECO:0000256" key="3">
    <source>
        <dbReference type="ARBA" id="ARBA00012363"/>
    </source>
</evidence>
<dbReference type="HAMAP" id="MF_00453">
    <property type="entry name" value="PEPCK_ATP"/>
    <property type="match status" value="1"/>
</dbReference>
<dbReference type="SUPFAM" id="SSF53795">
    <property type="entry name" value="PEP carboxykinase-like"/>
    <property type="match status" value="1"/>
</dbReference>
<dbReference type="NCBIfam" id="TIGR00224">
    <property type="entry name" value="pckA"/>
    <property type="match status" value="1"/>
</dbReference>
<keyword evidence="5 10" id="KW-0547">Nucleotide-binding</keyword>
<evidence type="ECO:0000256" key="10">
    <source>
        <dbReference type="HAMAP-Rule" id="MF_00453"/>
    </source>
</evidence>
<dbReference type="GO" id="GO:0005524">
    <property type="term" value="F:ATP binding"/>
    <property type="evidence" value="ECO:0007669"/>
    <property type="project" value="UniProtKB-UniRule"/>
</dbReference>
<evidence type="ECO:0000256" key="6">
    <source>
        <dbReference type="ARBA" id="ARBA00022793"/>
    </source>
</evidence>
<dbReference type="EMBL" id="DVGB01000085">
    <property type="protein sequence ID" value="HIR01968.1"/>
    <property type="molecule type" value="Genomic_DNA"/>
</dbReference>
<dbReference type="SUPFAM" id="SSF68923">
    <property type="entry name" value="PEP carboxykinase N-terminal domain"/>
    <property type="match status" value="1"/>
</dbReference>
<keyword evidence="10" id="KW-0464">Manganese</keyword>
<dbReference type="EC" id="4.1.1.49" evidence="3 10"/>
<reference evidence="11" key="2">
    <citation type="journal article" date="2021" name="PeerJ">
        <title>Extensive microbial diversity within the chicken gut microbiome revealed by metagenomics and culture.</title>
        <authorList>
            <person name="Gilroy R."/>
            <person name="Ravi A."/>
            <person name="Getino M."/>
            <person name="Pursley I."/>
            <person name="Horton D.L."/>
            <person name="Alikhan N.F."/>
            <person name="Baker D."/>
            <person name="Gharbi K."/>
            <person name="Hall N."/>
            <person name="Watson M."/>
            <person name="Adriaenssens E.M."/>
            <person name="Foster-Nyarko E."/>
            <person name="Jarju S."/>
            <person name="Secka A."/>
            <person name="Antonio M."/>
            <person name="Oren A."/>
            <person name="Chaudhuri R.R."/>
            <person name="La Ragione R."/>
            <person name="Hildebrand F."/>
            <person name="Pallen M.J."/>
        </authorList>
    </citation>
    <scope>NUCLEOTIDE SEQUENCE</scope>
    <source>
        <strain evidence="11">ChiGjej1B1-2707</strain>
    </source>
</reference>
<dbReference type="Proteomes" id="UP000824261">
    <property type="component" value="Unassembled WGS sequence"/>
</dbReference>
<evidence type="ECO:0000256" key="8">
    <source>
        <dbReference type="ARBA" id="ARBA00023239"/>
    </source>
</evidence>
<evidence type="ECO:0000256" key="2">
    <source>
        <dbReference type="ARBA" id="ARBA00006052"/>
    </source>
</evidence>
<dbReference type="Gene3D" id="3.90.228.20">
    <property type="match status" value="1"/>
</dbReference>
<evidence type="ECO:0000313" key="11">
    <source>
        <dbReference type="EMBL" id="HIR01968.1"/>
    </source>
</evidence>
<feature type="binding site" evidence="10">
    <location>
        <position position="326"/>
    </location>
    <ligand>
        <name>substrate</name>
    </ligand>
</feature>
<reference evidence="11" key="1">
    <citation type="submission" date="2020-10" db="EMBL/GenBank/DDBJ databases">
        <authorList>
            <person name="Gilroy R."/>
        </authorList>
    </citation>
    <scope>NUCLEOTIDE SEQUENCE</scope>
    <source>
        <strain evidence="11">ChiGjej1B1-2707</strain>
    </source>
</reference>
<dbReference type="GO" id="GO:0046872">
    <property type="term" value="F:metal ion binding"/>
    <property type="evidence" value="ECO:0007669"/>
    <property type="project" value="UniProtKB-KW"/>
</dbReference>
<proteinExistence type="inferred from homology"/>
<dbReference type="PANTHER" id="PTHR30031">
    <property type="entry name" value="PHOSPHOENOLPYRUVATE CARBOXYKINASE ATP"/>
    <property type="match status" value="1"/>
</dbReference>
<feature type="binding site" evidence="10">
    <location>
        <position position="326"/>
    </location>
    <ligand>
        <name>ATP</name>
        <dbReference type="ChEBI" id="CHEBI:30616"/>
    </ligand>
</feature>
<name>A0A9D1D3K0_9ACTN</name>
<accession>A0A9D1D3K0</accession>
<comment type="caution">
    <text evidence="11">The sequence shown here is derived from an EMBL/GenBank/DDBJ whole genome shotgun (WGS) entry which is preliminary data.</text>
</comment>
<evidence type="ECO:0000256" key="9">
    <source>
        <dbReference type="ARBA" id="ARBA00047371"/>
    </source>
</evidence>
<feature type="binding site" evidence="10">
    <location>
        <position position="223"/>
    </location>
    <ligand>
        <name>Mn(2+)</name>
        <dbReference type="ChEBI" id="CHEBI:29035"/>
    </ligand>
</feature>
<dbReference type="PIRSF" id="PIRSF006294">
    <property type="entry name" value="PEP_crbxkin"/>
    <property type="match status" value="1"/>
</dbReference>
<feature type="binding site" evidence="10">
    <location>
        <position position="61"/>
    </location>
    <ligand>
        <name>substrate</name>
    </ligand>
</feature>
<dbReference type="InterPro" id="IPR013035">
    <property type="entry name" value="PEP_carboxykinase_C"/>
</dbReference>
<dbReference type="GO" id="GO:0004612">
    <property type="term" value="F:phosphoenolpyruvate carboxykinase (ATP) activity"/>
    <property type="evidence" value="ECO:0007669"/>
    <property type="project" value="UniProtKB-UniRule"/>
</dbReference>
<feature type="binding site" evidence="10">
    <location>
        <position position="197"/>
    </location>
    <ligand>
        <name>substrate</name>
    </ligand>
</feature>
<keyword evidence="10" id="KW-0963">Cytoplasm</keyword>
<feature type="binding site" evidence="10">
    <location>
        <position position="223"/>
    </location>
    <ligand>
        <name>ATP</name>
        <dbReference type="ChEBI" id="CHEBI:30616"/>
    </ligand>
</feature>
<dbReference type="Pfam" id="PF01293">
    <property type="entry name" value="PEPCK_ATP"/>
    <property type="match status" value="1"/>
</dbReference>
<feature type="binding site" evidence="10">
    <location>
        <begin position="240"/>
        <end position="248"/>
    </location>
    <ligand>
        <name>ATP</name>
        <dbReference type="ChEBI" id="CHEBI:30616"/>
    </ligand>
</feature>
<comment type="function">
    <text evidence="10">Involved in the gluconeogenesis. Catalyzes the conversion of oxaloacetate (OAA) to phosphoenolpyruvate (PEP) through direct phosphoryl transfer between the nucleoside triphosphate and OAA.</text>
</comment>
<comment type="cofactor">
    <cofactor evidence="10">
        <name>Mn(2+)</name>
        <dbReference type="ChEBI" id="CHEBI:29035"/>
    </cofactor>
    <text evidence="10">Binds 1 Mn(2+) ion per subunit.</text>
</comment>
<dbReference type="NCBIfam" id="NF006821">
    <property type="entry name" value="PRK09344.1-3"/>
    <property type="match status" value="1"/>
</dbReference>
<feature type="binding site" evidence="10">
    <location>
        <position position="203"/>
    </location>
    <ligand>
        <name>Mn(2+)</name>
        <dbReference type="ChEBI" id="CHEBI:29035"/>
    </ligand>
</feature>
<feature type="binding site" evidence="10">
    <location>
        <begin position="445"/>
        <end position="446"/>
    </location>
    <ligand>
        <name>ATP</name>
        <dbReference type="ChEBI" id="CHEBI:30616"/>
    </ligand>
</feature>
<dbReference type="AlphaFoldDB" id="A0A9D1D3K0"/>
<feature type="binding site" evidence="10">
    <location>
        <position position="451"/>
    </location>
    <ligand>
        <name>ATP</name>
        <dbReference type="ChEBI" id="CHEBI:30616"/>
    </ligand>
</feature>
<dbReference type="InterPro" id="IPR008210">
    <property type="entry name" value="PEP_carboxykinase_N"/>
</dbReference>
<evidence type="ECO:0000256" key="4">
    <source>
        <dbReference type="ARBA" id="ARBA00022432"/>
    </source>
</evidence>
<keyword evidence="8 10" id="KW-0456">Lyase</keyword>
<evidence type="ECO:0000256" key="5">
    <source>
        <dbReference type="ARBA" id="ARBA00022741"/>
    </source>
</evidence>
<evidence type="ECO:0000256" key="1">
    <source>
        <dbReference type="ARBA" id="ARBA00004742"/>
    </source>
</evidence>
<dbReference type="GO" id="GO:0005829">
    <property type="term" value="C:cytosol"/>
    <property type="evidence" value="ECO:0007669"/>
    <property type="project" value="TreeGrafter"/>
</dbReference>
<comment type="subcellular location">
    <subcellularLocation>
        <location evidence="10">Cytoplasm</location>
    </subcellularLocation>
</comment>
<keyword evidence="7 10" id="KW-0067">ATP-binding</keyword>
<comment type="pathway">
    <text evidence="1 10">Carbohydrate biosynthesis; gluconeogenesis.</text>
</comment>
<sequence length="537" mass="58785">MAQNPQQVLAVLERLGISSDERQVHIDLCAAELVERALQRCEGRLSSTGSLVIETGEYTGRSPKSRFIVDTPDVHDRIAWGGVNRPIDRAFYETLRDDVCAYLSGRDLHVMRGIAGADRRHARAFLVVAERASQALFARQMLVRPHAGDLDHFDQPDFTVLAVPDFDCDPERHGTGMNAGVLINFEERVIIVAGTAYSGEIKKSIFSVMNYLLPVEDGCLSMHCSANRDPHTRQTAVFFGLSGTGKTTLSAVDGRQLIGDDEHGWSEECVFNIEGGCYAKCIDLTPESEPLIFRAIRFGSVTENVVLDEDTRIADYTDASVTENTRVAYPVGHIEGAKLDGVGQPPSVVVFLTADAFGVLPPIARLTPEAAMYHFLTGFTAKVAGTEQGIVEPVPTFSALFGEPFMPLDPLEYARLLQQRITATGARVYLVNTGWTGGAYGTGHRISLPYTRALVHAALVGSIDEAGYRHDERFNMDVPVACEDVPAELLNPRLGWPSGAEYDAAADKLARMFEENFAKRYPNAEEAIREAGPRPLA</sequence>
<feature type="binding site" evidence="10">
    <location>
        <position position="261"/>
    </location>
    <ligand>
        <name>Mn(2+)</name>
        <dbReference type="ChEBI" id="CHEBI:29035"/>
    </ligand>
</feature>
<feature type="binding site" evidence="10">
    <location>
        <position position="289"/>
    </location>
    <ligand>
        <name>ATP</name>
        <dbReference type="ChEBI" id="CHEBI:30616"/>
    </ligand>
</feature>
<keyword evidence="10" id="KW-0479">Metal-binding</keyword>
<keyword evidence="6 10" id="KW-0210">Decarboxylase</keyword>
<comment type="catalytic activity">
    <reaction evidence="9 10">
        <text>oxaloacetate + ATP = phosphoenolpyruvate + ADP + CO2</text>
        <dbReference type="Rhea" id="RHEA:18617"/>
        <dbReference type="ChEBI" id="CHEBI:16452"/>
        <dbReference type="ChEBI" id="CHEBI:16526"/>
        <dbReference type="ChEBI" id="CHEBI:30616"/>
        <dbReference type="ChEBI" id="CHEBI:58702"/>
        <dbReference type="ChEBI" id="CHEBI:456216"/>
        <dbReference type="EC" id="4.1.1.49"/>
    </reaction>
</comment>
<evidence type="ECO:0000313" key="12">
    <source>
        <dbReference type="Proteomes" id="UP000824261"/>
    </source>
</evidence>
<dbReference type="InterPro" id="IPR001272">
    <property type="entry name" value="PEP_carboxykinase_ATP"/>
</dbReference>
<organism evidence="11 12">
    <name type="scientific">Candidatus Aveggerthella stercoripullorum</name>
    <dbReference type="NCBI Taxonomy" id="2840688"/>
    <lineage>
        <taxon>Bacteria</taxon>
        <taxon>Bacillati</taxon>
        <taxon>Actinomycetota</taxon>
        <taxon>Coriobacteriia</taxon>
        <taxon>Eggerthellales</taxon>
        <taxon>Eggerthellaceae</taxon>
        <taxon>Eggerthellaceae incertae sedis</taxon>
        <taxon>Candidatus Aveggerthella</taxon>
    </lineage>
</organism>
<evidence type="ECO:0000256" key="7">
    <source>
        <dbReference type="ARBA" id="ARBA00022840"/>
    </source>
</evidence>
<protein>
    <recommendedName>
        <fullName evidence="3 10">Phosphoenolpyruvate carboxykinase (ATP)</fullName>
        <shortName evidence="10">PCK</shortName>
        <shortName evidence="10">PEP carboxykinase</shortName>
        <shortName evidence="10">PEPCK</shortName>
        <ecNumber evidence="3 10">4.1.1.49</ecNumber>
    </recommendedName>
</protein>
<gene>
    <name evidence="10 11" type="primary">pckA</name>
    <name evidence="11" type="ORF">IAA69_06880</name>
</gene>
<feature type="binding site" evidence="10">
    <location>
        <position position="203"/>
    </location>
    <ligand>
        <name>ATP</name>
        <dbReference type="ChEBI" id="CHEBI:30616"/>
    </ligand>
</feature>
<dbReference type="NCBIfam" id="NF006820">
    <property type="entry name" value="PRK09344.1-2"/>
    <property type="match status" value="1"/>
</dbReference>
<dbReference type="Gene3D" id="2.170.8.10">
    <property type="entry name" value="Phosphoenolpyruvate Carboxykinase, domain 2"/>
    <property type="match status" value="1"/>
</dbReference>